<dbReference type="GO" id="GO:0003993">
    <property type="term" value="F:acid phosphatase activity"/>
    <property type="evidence" value="ECO:0007669"/>
    <property type="project" value="TreeGrafter"/>
</dbReference>
<evidence type="ECO:0000259" key="5">
    <source>
        <dbReference type="Pfam" id="PF17648"/>
    </source>
</evidence>
<dbReference type="GO" id="GO:0016158">
    <property type="term" value="F:inositol hexakisphosphate 3-phosphatase activity"/>
    <property type="evidence" value="ECO:0007669"/>
    <property type="project" value="UniProtKB-EC"/>
</dbReference>
<dbReference type="Pfam" id="PF23562">
    <property type="entry name" value="AMP-binding_C_3"/>
    <property type="match status" value="1"/>
</dbReference>
<accession>A0A423XLP7</accession>
<evidence type="ECO:0000256" key="3">
    <source>
        <dbReference type="ARBA" id="ARBA00022801"/>
    </source>
</evidence>
<evidence type="ECO:0000313" key="6">
    <source>
        <dbReference type="EMBL" id="ROW17311.1"/>
    </source>
</evidence>
<dbReference type="FunFam" id="3.40.50.1240:FF:000033">
    <property type="entry name" value="Chromosome 12, whole genome shotgun sequence"/>
    <property type="match status" value="1"/>
</dbReference>
<sequence length="1507" mass="166496">MAKKVRFDVVPAWSRSGSPVSIAETHLNYFTCTLGDAARWNAENPHPFLTVNDLIDEQARELRQRPALNIAGECHAEDGRELKSDYTYRELRTFSLAVAMRLRRRLQVSSRVGSGTVGLLCSSTPEFILTWLGLMRLGVSVMILAPEFGRTAIKHLCTGCKVSTIFTDGRNYQKVQHLHDGILAINISHILYGLRSDPININLPFNPRVEDIAYLLNTSSPFTSAGAASELPEPIPQSHHSAASVLPNLPGGESHAIFSATPLHFHGIADCLRAWTSGAMIHLFSGTQPLTAPNIHRAVERADAYLDGACPVKYFTCEPQTLRLFAQETSKDQSKTGLRLLQKMDLVGVGADVSRGVGNYLVDHGVKLVVRFRRAECGLLLTSDRDFDTDRDWSYLRADPTLQPAYYDFEPHTQIAHKDSPTLFELVVRPEWPHRDRTNRPDGSFATGDLFERHPTIVNAWRYHSRAEEHVALSTGGKFDPTPVEGVLLASEAGRRVLDDAMVFGNGREVPGVLLLSMWNEAFLSDEEIVDEVWPAIEKLNKDSHDLAKIRKDVLVVARSSTPTGETSRLPKSDKGTILREQAEKMFAEKIQTAYKEVPEVNGKSGIIPDDKVMDELATLFDDTMGRHIDRKRNLSDQGLDSTAYSQIRDTVSKKFFSETDTALPLNIVHQIKLVKMRSVRPVHIALLATLASASPITDSPVAGSTTSDIFPPASTSVNTELFPGEPVVGYPGTTATGVEPAAAETAPSYPYNNGPSNEFPLVAPVPHGESSSSSFDIKRYWGNLSPWYSVSSADYGLPNASPLIPDGCNIVQVHLLYRHGARYPTDGAAPAKFAERIANATKTGFSATGDLRFLADWTYKLGAELLTPFGRSQNFLLGLEYRQLYGSLLNNFTEKGTIPVFRTESQDRMVKTANNFAAGFFGVPEYLDEVNIEILVETSGLNNSGAPYEACTNADVSSRGDIGSKIAKKFAKKAFKPTLSRLNSLVTGITFTPTDAVAMLQLCSYETVALGYSRFCDLFSQEDYLNYEYYYDLSFYYNNGPGSPVSAAQGKGYLQEFVARLTGTYPTAESALNETFDDNPTYFPLNQSIYADATHEVVVLDTLTAFNLTALFDGEPLSVTGNTQQNNFVASKTVPFATHFTVQVLECPAYQPTKQIRFIVNDAVVPINGTYAGCDYDANGLCSFDNVISVLHRRIDEIDYDYDCFANYTAKAGVDYNGHTTVLLLLNNMATSLENPHLERALFLVRTYVPDTVRDNWRVYGTTAIMIGLALCPLVAWVMESYQTYLDVGPGGLPYNIFGWLIQGAAQLIARHDVRDHKAFSSEPSARQGLGPYGTKSFLTKPLPERKGERPIVPGFVAPQRQMSDRGPRNAEMKERLIGYQAKIVAANPSLIFNDASRLEGVDTPALWFAVSRERSIPTYLKKTKGEFAHVHPEATMHVTMSLVDAEEVVRKGWGERHPLSGVKGFWPLSYVLVYAPRDDAEFEVCKKVIEASVRFTCAGGPEVRL</sequence>
<keyword evidence="3" id="KW-0378">Hydrolase</keyword>
<dbReference type="InParanoid" id="A0A423XLP7"/>
<evidence type="ECO:0000259" key="4">
    <source>
        <dbReference type="Pfam" id="PF00501"/>
    </source>
</evidence>
<dbReference type="CDD" id="cd07061">
    <property type="entry name" value="HP_HAP_like"/>
    <property type="match status" value="1"/>
</dbReference>
<comment type="similarity">
    <text evidence="1">Belongs to the histidine acid phosphatase family.</text>
</comment>
<feature type="domain" description="AMP-dependent synthetase/ligase" evidence="4">
    <location>
        <begin position="56"/>
        <end position="291"/>
    </location>
</feature>
<dbReference type="InterPro" id="IPR000560">
    <property type="entry name" value="His_Pase_clade-2"/>
</dbReference>
<name>A0A423XLP7_9PEZI</name>
<dbReference type="Pfam" id="PF00501">
    <property type="entry name" value="AMP-binding"/>
    <property type="match status" value="1"/>
</dbReference>
<dbReference type="OrthoDB" id="6509975at2759"/>
<evidence type="ECO:0000256" key="1">
    <source>
        <dbReference type="ARBA" id="ARBA00005375"/>
    </source>
</evidence>
<dbReference type="SUPFAM" id="SSF56801">
    <property type="entry name" value="Acetyl-CoA synthetase-like"/>
    <property type="match status" value="1"/>
</dbReference>
<evidence type="ECO:0000313" key="7">
    <source>
        <dbReference type="Proteomes" id="UP000285146"/>
    </source>
</evidence>
<dbReference type="Pfam" id="PF00328">
    <property type="entry name" value="His_Phos_2"/>
    <property type="match status" value="1"/>
</dbReference>
<dbReference type="InterPro" id="IPR033379">
    <property type="entry name" value="Acid_Pase_AS"/>
</dbReference>
<dbReference type="EMBL" id="LKEB01000003">
    <property type="protein sequence ID" value="ROW17311.1"/>
    <property type="molecule type" value="Genomic_DNA"/>
</dbReference>
<comment type="caution">
    <text evidence="6">The sequence shown here is derived from an EMBL/GenBank/DDBJ whole genome shotgun (WGS) entry which is preliminary data.</text>
</comment>
<dbReference type="InterPro" id="IPR029033">
    <property type="entry name" value="His_PPase_superfam"/>
</dbReference>
<feature type="domain" description="Luciferase" evidence="5">
    <location>
        <begin position="1427"/>
        <end position="1494"/>
    </location>
</feature>
<dbReference type="InterPro" id="IPR040841">
    <property type="entry name" value="Luciferase_dom"/>
</dbReference>
<dbReference type="EC" id="3.1.3.8" evidence="2"/>
<dbReference type="PROSITE" id="PS00616">
    <property type="entry name" value="HIS_ACID_PHOSPHAT_1"/>
    <property type="match status" value="1"/>
</dbReference>
<reference evidence="6 7" key="1">
    <citation type="submission" date="2015-09" db="EMBL/GenBank/DDBJ databases">
        <title>Host preference determinants of Valsa canker pathogens revealed by comparative genomics.</title>
        <authorList>
            <person name="Yin Z."/>
            <person name="Huang L."/>
        </authorList>
    </citation>
    <scope>NUCLEOTIDE SEQUENCE [LARGE SCALE GENOMIC DNA]</scope>
    <source>
        <strain evidence="6 7">SXYLt</strain>
    </source>
</reference>
<dbReference type="Gene3D" id="3.40.50.1240">
    <property type="entry name" value="Phosphoglycerate mutase-like"/>
    <property type="match status" value="1"/>
</dbReference>
<dbReference type="Gene3D" id="3.40.50.12780">
    <property type="entry name" value="N-terminal domain of ligase-like"/>
    <property type="match status" value="1"/>
</dbReference>
<proteinExistence type="inferred from homology"/>
<protein>
    <recommendedName>
        <fullName evidence="2">3-phytase</fullName>
        <ecNumber evidence="2">3.1.3.8</ecNumber>
    </recommendedName>
</protein>
<dbReference type="Pfam" id="PF17648">
    <property type="entry name" value="Luciferase"/>
    <property type="match status" value="1"/>
</dbReference>
<dbReference type="InterPro" id="IPR000873">
    <property type="entry name" value="AMP-dep_synth/lig_dom"/>
</dbReference>
<gene>
    <name evidence="6" type="ORF">VPNG_01362</name>
</gene>
<evidence type="ECO:0000256" key="2">
    <source>
        <dbReference type="ARBA" id="ARBA00012632"/>
    </source>
</evidence>
<dbReference type="STRING" id="1230097.A0A423XLP7"/>
<dbReference type="Proteomes" id="UP000285146">
    <property type="component" value="Unassembled WGS sequence"/>
</dbReference>
<dbReference type="PANTHER" id="PTHR20963:SF55">
    <property type="entry name" value="PHOSPHATASE, PUTATIVE-RELATED"/>
    <property type="match status" value="1"/>
</dbReference>
<dbReference type="InterPro" id="IPR042099">
    <property type="entry name" value="ANL_N_sf"/>
</dbReference>
<dbReference type="SUPFAM" id="SSF53254">
    <property type="entry name" value="Phosphoglycerate mutase-like"/>
    <property type="match status" value="1"/>
</dbReference>
<dbReference type="PANTHER" id="PTHR20963">
    <property type="entry name" value="MULTIPLE INOSITOL POLYPHOSPHATE PHOSPHATASE-RELATED"/>
    <property type="match status" value="1"/>
</dbReference>
<organism evidence="6 7">
    <name type="scientific">Cytospora leucostoma</name>
    <dbReference type="NCBI Taxonomy" id="1230097"/>
    <lineage>
        <taxon>Eukaryota</taxon>
        <taxon>Fungi</taxon>
        <taxon>Dikarya</taxon>
        <taxon>Ascomycota</taxon>
        <taxon>Pezizomycotina</taxon>
        <taxon>Sordariomycetes</taxon>
        <taxon>Sordariomycetidae</taxon>
        <taxon>Diaporthales</taxon>
        <taxon>Cytosporaceae</taxon>
        <taxon>Cytospora</taxon>
    </lineage>
</organism>
<keyword evidence="7" id="KW-1185">Reference proteome</keyword>